<dbReference type="RefSeq" id="WP_097373596.1">
    <property type="nucleotide sequence ID" value="NZ_CP021404.1"/>
</dbReference>
<protein>
    <submittedName>
        <fullName evidence="2">Uncharacterized protein</fullName>
    </submittedName>
</protein>
<keyword evidence="3" id="KW-1185">Reference proteome</keyword>
<feature type="transmembrane region" description="Helical" evidence="1">
    <location>
        <begin position="15"/>
        <end position="35"/>
    </location>
</feature>
<dbReference type="EMBL" id="CP021404">
    <property type="protein sequence ID" value="ATI42466.1"/>
    <property type="molecule type" value="Genomic_DNA"/>
</dbReference>
<evidence type="ECO:0000313" key="2">
    <source>
        <dbReference type="EMBL" id="ATI42466.1"/>
    </source>
</evidence>
<gene>
    <name evidence="2" type="ORF">CBW24_10925</name>
</gene>
<dbReference type="OrthoDB" id="7868084at2"/>
<evidence type="ECO:0000256" key="1">
    <source>
        <dbReference type="SAM" id="Phobius"/>
    </source>
</evidence>
<evidence type="ECO:0000313" key="3">
    <source>
        <dbReference type="Proteomes" id="UP000219050"/>
    </source>
</evidence>
<feature type="transmembrane region" description="Helical" evidence="1">
    <location>
        <begin position="47"/>
        <end position="67"/>
    </location>
</feature>
<dbReference type="Proteomes" id="UP000219050">
    <property type="component" value="Chromosome"/>
</dbReference>
<keyword evidence="1" id="KW-0812">Transmembrane</keyword>
<sequence>MDVVKTASNWARAEMISSTLFAVIGVLFMLVSLSLWQLGRTDMARAFVLPGLVAGGLLVVLGVGLFIPAQTRLGAIPAAYGADPGAFLSAEIARADKVLNDYRIAAFRVFPAIIALCALLIPFVDAPAWRAALITAIAMFTVLIVIDGSANTRLQDYRQQLSAFDAAMRR</sequence>
<keyword evidence="1" id="KW-0472">Membrane</keyword>
<accession>A0A291M0H1</accession>
<organism evidence="2 3">
    <name type="scientific">Pacificitalea manganoxidans</name>
    <dbReference type="NCBI Taxonomy" id="1411902"/>
    <lineage>
        <taxon>Bacteria</taxon>
        <taxon>Pseudomonadati</taxon>
        <taxon>Pseudomonadota</taxon>
        <taxon>Alphaproteobacteria</taxon>
        <taxon>Rhodobacterales</taxon>
        <taxon>Paracoccaceae</taxon>
        <taxon>Pacificitalea</taxon>
    </lineage>
</organism>
<name>A0A291M0H1_9RHOB</name>
<dbReference type="AlphaFoldDB" id="A0A291M0H1"/>
<reference evidence="2 3" key="1">
    <citation type="submission" date="2017-05" db="EMBL/GenBank/DDBJ databases">
        <title>Comparative genomic and metabolic analysis of manganese-oxidizing mechanisms in Celeribater manganoxidans DY25T: its adaption to the environment of polymetallic nodule.</title>
        <authorList>
            <person name="Wang X."/>
        </authorList>
    </citation>
    <scope>NUCLEOTIDE SEQUENCE [LARGE SCALE GENOMIC DNA]</scope>
    <source>
        <strain evidence="2 3">DY25</strain>
    </source>
</reference>
<feature type="transmembrane region" description="Helical" evidence="1">
    <location>
        <begin position="129"/>
        <end position="150"/>
    </location>
</feature>
<keyword evidence="1" id="KW-1133">Transmembrane helix</keyword>
<feature type="transmembrane region" description="Helical" evidence="1">
    <location>
        <begin position="105"/>
        <end position="123"/>
    </location>
</feature>
<dbReference type="KEGG" id="cmag:CBW24_10925"/>
<proteinExistence type="predicted"/>